<dbReference type="AlphaFoldDB" id="A0AAV6VID6"/>
<sequence>MVYVKFSKHWRPFGPPLGDPVLSDVWQPCPPTQPTANCVSQSLEAANPKRSVKTKSRRQLPHVTRLTRPSSCRQLTCCIDFYSIHVLISSWLTGCSVDASSSD</sequence>
<evidence type="ECO:0000313" key="2">
    <source>
        <dbReference type="Proteomes" id="UP000827092"/>
    </source>
</evidence>
<dbReference type="Proteomes" id="UP000827092">
    <property type="component" value="Unassembled WGS sequence"/>
</dbReference>
<accession>A0AAV6VID6</accession>
<organism evidence="1 2">
    <name type="scientific">Oedothorax gibbosus</name>
    <dbReference type="NCBI Taxonomy" id="931172"/>
    <lineage>
        <taxon>Eukaryota</taxon>
        <taxon>Metazoa</taxon>
        <taxon>Ecdysozoa</taxon>
        <taxon>Arthropoda</taxon>
        <taxon>Chelicerata</taxon>
        <taxon>Arachnida</taxon>
        <taxon>Araneae</taxon>
        <taxon>Araneomorphae</taxon>
        <taxon>Entelegynae</taxon>
        <taxon>Araneoidea</taxon>
        <taxon>Linyphiidae</taxon>
        <taxon>Erigoninae</taxon>
        <taxon>Oedothorax</taxon>
    </lineage>
</organism>
<protein>
    <submittedName>
        <fullName evidence="1">Uncharacterized protein</fullName>
    </submittedName>
</protein>
<comment type="caution">
    <text evidence="1">The sequence shown here is derived from an EMBL/GenBank/DDBJ whole genome shotgun (WGS) entry which is preliminary data.</text>
</comment>
<evidence type="ECO:0000313" key="1">
    <source>
        <dbReference type="EMBL" id="KAG8195639.1"/>
    </source>
</evidence>
<reference evidence="1 2" key="1">
    <citation type="journal article" date="2022" name="Nat. Ecol. Evol.">
        <title>A masculinizing supergene underlies an exaggerated male reproductive morph in a spider.</title>
        <authorList>
            <person name="Hendrickx F."/>
            <person name="De Corte Z."/>
            <person name="Sonet G."/>
            <person name="Van Belleghem S.M."/>
            <person name="Kostlbacher S."/>
            <person name="Vangestel C."/>
        </authorList>
    </citation>
    <scope>NUCLEOTIDE SEQUENCE [LARGE SCALE GENOMIC DNA]</scope>
    <source>
        <strain evidence="1">W744_W776</strain>
    </source>
</reference>
<keyword evidence="2" id="KW-1185">Reference proteome</keyword>
<dbReference type="EMBL" id="JAFNEN010000082">
    <property type="protein sequence ID" value="KAG8195639.1"/>
    <property type="molecule type" value="Genomic_DNA"/>
</dbReference>
<gene>
    <name evidence="1" type="ORF">JTE90_004975</name>
</gene>
<name>A0AAV6VID6_9ARAC</name>
<proteinExistence type="predicted"/>